<dbReference type="AlphaFoldDB" id="A0A1N7QIT6"/>
<dbReference type="EMBL" id="FTOT01000012">
    <property type="protein sequence ID" value="SIT22738.1"/>
    <property type="molecule type" value="Genomic_DNA"/>
</dbReference>
<name>A0A1N7QIT6_9RHOB</name>
<reference evidence="1 2" key="1">
    <citation type="submission" date="2017-01" db="EMBL/GenBank/DDBJ databases">
        <authorList>
            <person name="Mah S.A."/>
            <person name="Swanson W.J."/>
            <person name="Moy G.W."/>
            <person name="Vacquier V.D."/>
        </authorList>
    </citation>
    <scope>NUCLEOTIDE SEQUENCE [LARGE SCALE GENOMIC DNA]</scope>
    <source>
        <strain evidence="1 2">DSM 26375</strain>
    </source>
</reference>
<keyword evidence="2" id="KW-1185">Reference proteome</keyword>
<accession>A0A1N7QIT6</accession>
<evidence type="ECO:0000313" key="2">
    <source>
        <dbReference type="Proteomes" id="UP000186141"/>
    </source>
</evidence>
<dbReference type="STRING" id="1086013.SAMN05421774_11254"/>
<dbReference type="RefSeq" id="WP_076534050.1">
    <property type="nucleotide sequence ID" value="NZ_BMEH01000012.1"/>
</dbReference>
<dbReference type="OrthoDB" id="7473872at2"/>
<dbReference type="Proteomes" id="UP000186141">
    <property type="component" value="Unassembled WGS sequence"/>
</dbReference>
<protein>
    <submittedName>
        <fullName evidence="1">Uncharacterized protein</fullName>
    </submittedName>
</protein>
<evidence type="ECO:0000313" key="1">
    <source>
        <dbReference type="EMBL" id="SIT22738.1"/>
    </source>
</evidence>
<organism evidence="1 2">
    <name type="scientific">Gemmobacter megaterium</name>
    <dbReference type="NCBI Taxonomy" id="1086013"/>
    <lineage>
        <taxon>Bacteria</taxon>
        <taxon>Pseudomonadati</taxon>
        <taxon>Pseudomonadota</taxon>
        <taxon>Alphaproteobacteria</taxon>
        <taxon>Rhodobacterales</taxon>
        <taxon>Paracoccaceae</taxon>
        <taxon>Gemmobacter</taxon>
    </lineage>
</organism>
<proteinExistence type="predicted"/>
<gene>
    <name evidence="1" type="ORF">SAMN05421774_11254</name>
</gene>
<sequence>MLGLTGDVRLPMDHGRVLLRLDFNALCAFEAETGLEALPWIAELEAGRVKSSTQLRAMVWAAMLRHDPGASVAMAGAVLDRHPDAAHRAIGVAMPQATGAGDAPAGKKPGALPIWRRCFGALSRPGFRRTTSGP</sequence>